<comment type="subcellular location">
    <subcellularLocation>
        <location evidence="1">Membrane</location>
        <topology evidence="1">Single-pass membrane protein</topology>
    </subcellularLocation>
</comment>
<dbReference type="EMBL" id="MU005793">
    <property type="protein sequence ID" value="KAF2702759.1"/>
    <property type="molecule type" value="Genomic_DNA"/>
</dbReference>
<evidence type="ECO:0000256" key="4">
    <source>
        <dbReference type="ARBA" id="ARBA00022692"/>
    </source>
</evidence>
<proteinExistence type="predicted"/>
<dbReference type="GO" id="GO:0016740">
    <property type="term" value="F:transferase activity"/>
    <property type="evidence" value="ECO:0007669"/>
    <property type="project" value="UniProtKB-KW"/>
</dbReference>
<sequence length="172" mass="19042">MASSDSETNHDNIMALSSDSETNHDNIMALSSDSETNHLPTLSLFLRHCLIPCSAESPYPGNAQCTICIESYNGPQDKVSKIVICGHLFHNECIQTWFTSISRMRGTCPNCRTLLFIPDPLTAAQVQQLGDATRFPDLSSISEFIIVEATHAVRIFWANQDRPVQSAEIVDD</sequence>
<keyword evidence="6 11" id="KW-0863">Zinc-finger</keyword>
<dbReference type="PANTHER" id="PTHR45768">
    <property type="entry name" value="E3 UBIQUITIN-PROTEIN LIGASE RNF13-LIKE"/>
    <property type="match status" value="1"/>
</dbReference>
<dbReference type="Gene3D" id="3.30.40.10">
    <property type="entry name" value="Zinc/RING finger domain, C3HC4 (zinc finger)"/>
    <property type="match status" value="1"/>
</dbReference>
<evidence type="ECO:0000256" key="3">
    <source>
        <dbReference type="ARBA" id="ARBA00022679"/>
    </source>
</evidence>
<evidence type="ECO:0000256" key="1">
    <source>
        <dbReference type="ARBA" id="ARBA00004167"/>
    </source>
</evidence>
<keyword evidence="10" id="KW-0472">Membrane</keyword>
<protein>
    <recommendedName>
        <fullName evidence="12">RING-type domain-containing protein</fullName>
    </recommendedName>
</protein>
<dbReference type="AlphaFoldDB" id="A0A6G1JQ63"/>
<keyword evidence="4" id="KW-0812">Transmembrane</keyword>
<keyword evidence="8" id="KW-0862">Zinc</keyword>
<dbReference type="PROSITE" id="PS50089">
    <property type="entry name" value="ZF_RING_2"/>
    <property type="match status" value="1"/>
</dbReference>
<evidence type="ECO:0000256" key="5">
    <source>
        <dbReference type="ARBA" id="ARBA00022723"/>
    </source>
</evidence>
<dbReference type="OrthoDB" id="8062037at2759"/>
<organism evidence="13 14">
    <name type="scientific">Pleomassaria siparia CBS 279.74</name>
    <dbReference type="NCBI Taxonomy" id="1314801"/>
    <lineage>
        <taxon>Eukaryota</taxon>
        <taxon>Fungi</taxon>
        <taxon>Dikarya</taxon>
        <taxon>Ascomycota</taxon>
        <taxon>Pezizomycotina</taxon>
        <taxon>Dothideomycetes</taxon>
        <taxon>Pleosporomycetidae</taxon>
        <taxon>Pleosporales</taxon>
        <taxon>Pleomassariaceae</taxon>
        <taxon>Pleomassaria</taxon>
    </lineage>
</organism>
<gene>
    <name evidence="13" type="ORF">K504DRAFT_464889</name>
</gene>
<keyword evidence="14" id="KW-1185">Reference proteome</keyword>
<dbReference type="InterPro" id="IPR013083">
    <property type="entry name" value="Znf_RING/FYVE/PHD"/>
</dbReference>
<accession>A0A6G1JQ63</accession>
<evidence type="ECO:0000259" key="12">
    <source>
        <dbReference type="PROSITE" id="PS50089"/>
    </source>
</evidence>
<evidence type="ECO:0000256" key="9">
    <source>
        <dbReference type="ARBA" id="ARBA00022989"/>
    </source>
</evidence>
<keyword evidence="3" id="KW-0808">Transferase</keyword>
<keyword evidence="9" id="KW-1133">Transmembrane helix</keyword>
<dbReference type="SUPFAM" id="SSF57850">
    <property type="entry name" value="RING/U-box"/>
    <property type="match status" value="1"/>
</dbReference>
<keyword evidence="7" id="KW-0833">Ubl conjugation pathway</keyword>
<evidence type="ECO:0000256" key="6">
    <source>
        <dbReference type="ARBA" id="ARBA00022771"/>
    </source>
</evidence>
<dbReference type="InterPro" id="IPR001841">
    <property type="entry name" value="Znf_RING"/>
</dbReference>
<dbReference type="Pfam" id="PF13639">
    <property type="entry name" value="zf-RING_2"/>
    <property type="match status" value="1"/>
</dbReference>
<evidence type="ECO:0000256" key="10">
    <source>
        <dbReference type="ARBA" id="ARBA00023136"/>
    </source>
</evidence>
<dbReference type="GO" id="GO:0016020">
    <property type="term" value="C:membrane"/>
    <property type="evidence" value="ECO:0007669"/>
    <property type="project" value="UniProtKB-SubCell"/>
</dbReference>
<feature type="domain" description="RING-type" evidence="12">
    <location>
        <begin position="65"/>
        <end position="112"/>
    </location>
</feature>
<keyword evidence="5" id="KW-0479">Metal-binding</keyword>
<evidence type="ECO:0000256" key="2">
    <source>
        <dbReference type="ARBA" id="ARBA00004906"/>
    </source>
</evidence>
<dbReference type="SMART" id="SM00184">
    <property type="entry name" value="RING"/>
    <property type="match status" value="1"/>
</dbReference>
<reference evidence="13" key="1">
    <citation type="journal article" date="2020" name="Stud. Mycol.">
        <title>101 Dothideomycetes genomes: a test case for predicting lifestyles and emergence of pathogens.</title>
        <authorList>
            <person name="Haridas S."/>
            <person name="Albert R."/>
            <person name="Binder M."/>
            <person name="Bloem J."/>
            <person name="Labutti K."/>
            <person name="Salamov A."/>
            <person name="Andreopoulos B."/>
            <person name="Baker S."/>
            <person name="Barry K."/>
            <person name="Bills G."/>
            <person name="Bluhm B."/>
            <person name="Cannon C."/>
            <person name="Castanera R."/>
            <person name="Culley D."/>
            <person name="Daum C."/>
            <person name="Ezra D."/>
            <person name="Gonzalez J."/>
            <person name="Henrissat B."/>
            <person name="Kuo A."/>
            <person name="Liang C."/>
            <person name="Lipzen A."/>
            <person name="Lutzoni F."/>
            <person name="Magnuson J."/>
            <person name="Mondo S."/>
            <person name="Nolan M."/>
            <person name="Ohm R."/>
            <person name="Pangilinan J."/>
            <person name="Park H.-J."/>
            <person name="Ramirez L."/>
            <person name="Alfaro M."/>
            <person name="Sun H."/>
            <person name="Tritt A."/>
            <person name="Yoshinaga Y."/>
            <person name="Zwiers L.-H."/>
            <person name="Turgeon B."/>
            <person name="Goodwin S."/>
            <person name="Spatafora J."/>
            <person name="Crous P."/>
            <person name="Grigoriev I."/>
        </authorList>
    </citation>
    <scope>NUCLEOTIDE SEQUENCE</scope>
    <source>
        <strain evidence="13">CBS 279.74</strain>
    </source>
</reference>
<evidence type="ECO:0000256" key="7">
    <source>
        <dbReference type="ARBA" id="ARBA00022786"/>
    </source>
</evidence>
<dbReference type="PANTHER" id="PTHR45768:SF18">
    <property type="entry name" value="RING-H2 FINGER PROTEIN ATL47-RELATED"/>
    <property type="match status" value="1"/>
</dbReference>
<evidence type="ECO:0000256" key="8">
    <source>
        <dbReference type="ARBA" id="ARBA00022833"/>
    </source>
</evidence>
<dbReference type="Proteomes" id="UP000799428">
    <property type="component" value="Unassembled WGS sequence"/>
</dbReference>
<name>A0A6G1JQ63_9PLEO</name>
<comment type="pathway">
    <text evidence="2">Protein modification; protein ubiquitination.</text>
</comment>
<evidence type="ECO:0000313" key="14">
    <source>
        <dbReference type="Proteomes" id="UP000799428"/>
    </source>
</evidence>
<dbReference type="GO" id="GO:0008270">
    <property type="term" value="F:zinc ion binding"/>
    <property type="evidence" value="ECO:0007669"/>
    <property type="project" value="UniProtKB-KW"/>
</dbReference>
<evidence type="ECO:0000256" key="11">
    <source>
        <dbReference type="PROSITE-ProRule" id="PRU00175"/>
    </source>
</evidence>
<evidence type="ECO:0000313" key="13">
    <source>
        <dbReference type="EMBL" id="KAF2702759.1"/>
    </source>
</evidence>